<evidence type="ECO:0000313" key="4">
    <source>
        <dbReference type="EMBL" id="KKB64322.1"/>
    </source>
</evidence>
<feature type="region of interest" description="Disordered" evidence="1">
    <location>
        <begin position="442"/>
        <end position="464"/>
    </location>
</feature>
<proteinExistence type="predicted"/>
<dbReference type="InterPro" id="IPR008928">
    <property type="entry name" value="6-hairpin_glycosidase_sf"/>
</dbReference>
<evidence type="ECO:0000259" key="2">
    <source>
        <dbReference type="Pfam" id="PF06202"/>
    </source>
</evidence>
<keyword evidence="5" id="KW-1185">Reference proteome</keyword>
<gene>
    <name evidence="4" type="ORF">WM40_06935</name>
</gene>
<dbReference type="AlphaFoldDB" id="A0A0F5K464"/>
<protein>
    <recommendedName>
        <fullName evidence="6">Glycogen debranching protein</fullName>
    </recommendedName>
</protein>
<feature type="domain" description="Glycogen debranching enzyme bacterial and archaeal type N-terminal" evidence="3">
    <location>
        <begin position="14"/>
        <end position="247"/>
    </location>
</feature>
<dbReference type="PATRIC" id="fig|28092.6.peg.1638"/>
<dbReference type="GO" id="GO:0004134">
    <property type="term" value="F:4-alpha-glucanotransferase activity"/>
    <property type="evidence" value="ECO:0007669"/>
    <property type="project" value="InterPro"/>
</dbReference>
<dbReference type="GO" id="GO:0005980">
    <property type="term" value="P:glycogen catabolic process"/>
    <property type="evidence" value="ECO:0007669"/>
    <property type="project" value="InterPro"/>
</dbReference>
<dbReference type="InterPro" id="IPR032790">
    <property type="entry name" value="GDE_C"/>
</dbReference>
<dbReference type="InterPro" id="IPR010401">
    <property type="entry name" value="AGL/Gdb1"/>
</dbReference>
<dbReference type="Pfam" id="PF06202">
    <property type="entry name" value="GDE_C"/>
    <property type="match status" value="1"/>
</dbReference>
<organism evidence="4 5">
    <name type="scientific">Robbsia andropogonis</name>
    <dbReference type="NCBI Taxonomy" id="28092"/>
    <lineage>
        <taxon>Bacteria</taxon>
        <taxon>Pseudomonadati</taxon>
        <taxon>Pseudomonadota</taxon>
        <taxon>Betaproteobacteria</taxon>
        <taxon>Burkholderiales</taxon>
        <taxon>Burkholderiaceae</taxon>
        <taxon>Robbsia</taxon>
    </lineage>
</organism>
<comment type="caution">
    <text evidence="4">The sequence shown here is derived from an EMBL/GenBank/DDBJ whole genome shotgun (WGS) entry which is preliminary data.</text>
</comment>
<accession>A0A0F5K464</accession>
<feature type="compositionally biased region" description="Low complexity" evidence="1">
    <location>
        <begin position="443"/>
        <end position="464"/>
    </location>
</feature>
<evidence type="ECO:0008006" key="6">
    <source>
        <dbReference type="Google" id="ProtNLM"/>
    </source>
</evidence>
<dbReference type="Pfam" id="PF12439">
    <property type="entry name" value="GDE_N"/>
    <property type="match status" value="1"/>
</dbReference>
<dbReference type="Gene3D" id="1.50.10.10">
    <property type="match status" value="1"/>
</dbReference>
<evidence type="ECO:0000313" key="5">
    <source>
        <dbReference type="Proteomes" id="UP000033618"/>
    </source>
</evidence>
<evidence type="ECO:0000256" key="1">
    <source>
        <dbReference type="SAM" id="MobiDB-lite"/>
    </source>
</evidence>
<evidence type="ECO:0000259" key="3">
    <source>
        <dbReference type="Pfam" id="PF12439"/>
    </source>
</evidence>
<dbReference type="PANTHER" id="PTHR10569:SF2">
    <property type="entry name" value="GLYCOGEN DEBRANCHING ENZYME"/>
    <property type="match status" value="1"/>
</dbReference>
<name>A0A0F5K464_9BURK</name>
<dbReference type="GO" id="GO:0004135">
    <property type="term" value="F:amylo-alpha-1,6-glucosidase activity"/>
    <property type="evidence" value="ECO:0007669"/>
    <property type="project" value="InterPro"/>
</dbReference>
<dbReference type="EMBL" id="LAQU01000005">
    <property type="protein sequence ID" value="KKB64322.1"/>
    <property type="molecule type" value="Genomic_DNA"/>
</dbReference>
<dbReference type="STRING" id="28092.WM40_06935"/>
<dbReference type="InterPro" id="IPR024742">
    <property type="entry name" value="Glycogen_debranch_N"/>
</dbReference>
<feature type="domain" description="Glycogen debranching enzyme C-terminal" evidence="2">
    <location>
        <begin position="337"/>
        <end position="751"/>
    </location>
</feature>
<reference evidence="4 5" key="1">
    <citation type="submission" date="2015-03" db="EMBL/GenBank/DDBJ databases">
        <title>Draft Genome Sequence of Burkholderia andropogonis type strain ICMP2807, isolated from Sorghum bicolor.</title>
        <authorList>
            <person name="Lopes-Santos L."/>
            <person name="Castro D.B."/>
            <person name="Ottoboni L.M."/>
            <person name="Park D."/>
            <person name="Weirc B.S."/>
            <person name="Destefano S.A."/>
        </authorList>
    </citation>
    <scope>NUCLEOTIDE SEQUENCE [LARGE SCALE GENOMIC DNA]</scope>
    <source>
        <strain evidence="4 5">ICMP2807</strain>
    </source>
</reference>
<sequence length="769" mass="83807">MRPDAGDPRASGDEWLEADGLGGFASGTRYGVRTRRYHALLLCASLPPSGRLVLMNGVEAWIETAQGDVIALTTQAYAPDTLHPDGWRRLRAFSATPWPTWRYALGPVASTATAKPGAKGGRLPDDGDSVIFEVCSAGQSGDVILRWSAHDRTGVLAGARLRVRPLLSIRDYHALHKRNDTFDFTPSGQAGRISWRPYKDRPAVSVLSNGTYQHDPEWFDRFRYHDESLRGLDDTEDLASPGIFTFAFGDPGDQALMVLRAGDSRDVRVREYVQRALFLEQTARAEQASRITDVLSQTPRQTPPVAKNDVFTASPYPLGDPLAALSRAVHHYIVERGGGATVIAGYPWFTDWGRDTFIALRGIALATGNVTLAGEILREWAAVVDHGMLPNRFTDDANPDAPAEYNAVDASLWFIVAAHAFLNHHPDGGTQDGQAWAMLTNKGSRSSQAAPGPSAAATGTTHPSVHPLQPVLHRAMEQIVEGYAAGTRFGIHADTDGLLFAGVPGSQLTWMDARIGVRPVTPRIGKPVEIQALWINALRIVGVWVPKWRALAAQAQASFTRRFIPAPDAPEATSQVAGILDDVQDRGLYDSVDADGEAGRVDASLRPNQIFAVGGLPYPVVDLPTARAIVAHVERHLWTPMGLRTLAASDPRYIGRYEGPPDRRDNAYHQGTVWPWLTGPFVEAWLRVHAHGHAQLDLDRVADEARRRFIAPLDAHLASAGIGHISEIADGDAPHTPRGAPFQAWSLAERLRLEVLLRHPSAASTVQFI</sequence>
<dbReference type="SUPFAM" id="SSF48208">
    <property type="entry name" value="Six-hairpin glycosidases"/>
    <property type="match status" value="1"/>
</dbReference>
<dbReference type="PANTHER" id="PTHR10569">
    <property type="entry name" value="GLYCOGEN DEBRANCHING ENZYME"/>
    <property type="match status" value="1"/>
</dbReference>
<dbReference type="Proteomes" id="UP000033618">
    <property type="component" value="Unassembled WGS sequence"/>
</dbReference>
<dbReference type="InterPro" id="IPR012341">
    <property type="entry name" value="6hp_glycosidase-like_sf"/>
</dbReference>